<keyword evidence="2" id="KW-1185">Reference proteome</keyword>
<dbReference type="Proteomes" id="UP000184196">
    <property type="component" value="Unassembled WGS sequence"/>
</dbReference>
<dbReference type="AlphaFoldDB" id="A0A1M4XYC9"/>
<sequence>MLAGILALVFLSRRPVKVESVREIKTKDKNDFLMGVRHVKEIVPVEFVRDGVYVSGGKHCCMARIEGTNFSVMSESQQNARESALIGVLNRIDFPVQFITTSVVADTAHMARVVASAAKNMPEGNLKTYAALYASALDAMRTEKQILAQHSYIILTDDGADPVAALKEKMKILYELLRPAGVMLTPLTSEAEVMDVFASMLTPEVIVRPSEMLEAGSYGELHLNMKELVAGAA</sequence>
<gene>
    <name evidence="1" type="ORF">SAMN02745218_01217</name>
</gene>
<protein>
    <submittedName>
        <fullName evidence="1">Uncharacterized protein</fullName>
    </submittedName>
</protein>
<dbReference type="EMBL" id="FQUW01000012">
    <property type="protein sequence ID" value="SHE98557.1"/>
    <property type="molecule type" value="Genomic_DNA"/>
</dbReference>
<dbReference type="RefSeq" id="WP_131821598.1">
    <property type="nucleotide sequence ID" value="NZ_FQUW01000012.1"/>
</dbReference>
<name>A0A1M4XYC9_9FIRM</name>
<evidence type="ECO:0000313" key="2">
    <source>
        <dbReference type="Proteomes" id="UP000184196"/>
    </source>
</evidence>
<organism evidence="1 2">
    <name type="scientific">Desulfofundulus australicus DSM 11792</name>
    <dbReference type="NCBI Taxonomy" id="1121425"/>
    <lineage>
        <taxon>Bacteria</taxon>
        <taxon>Bacillati</taxon>
        <taxon>Bacillota</taxon>
        <taxon>Clostridia</taxon>
        <taxon>Eubacteriales</taxon>
        <taxon>Peptococcaceae</taxon>
        <taxon>Desulfofundulus</taxon>
    </lineage>
</organism>
<dbReference type="OrthoDB" id="1806329at2"/>
<reference evidence="2" key="1">
    <citation type="submission" date="2016-11" db="EMBL/GenBank/DDBJ databases">
        <authorList>
            <person name="Varghese N."/>
            <person name="Submissions S."/>
        </authorList>
    </citation>
    <scope>NUCLEOTIDE SEQUENCE [LARGE SCALE GENOMIC DNA]</scope>
    <source>
        <strain evidence="2">DSM 11792</strain>
    </source>
</reference>
<evidence type="ECO:0000313" key="1">
    <source>
        <dbReference type="EMBL" id="SHE98557.1"/>
    </source>
</evidence>
<proteinExistence type="predicted"/>
<accession>A0A1M4XYC9</accession>